<dbReference type="EMBL" id="QLNT01000015">
    <property type="protein sequence ID" value="KAF3067554.1"/>
    <property type="molecule type" value="Genomic_DNA"/>
</dbReference>
<evidence type="ECO:0000256" key="5">
    <source>
        <dbReference type="SAM" id="Phobius"/>
    </source>
</evidence>
<dbReference type="GO" id="GO:0016020">
    <property type="term" value="C:membrane"/>
    <property type="evidence" value="ECO:0007669"/>
    <property type="project" value="UniProtKB-SubCell"/>
</dbReference>
<gene>
    <name evidence="7" type="ORF">CFAM422_008496</name>
</gene>
<evidence type="ECO:0000256" key="1">
    <source>
        <dbReference type="ARBA" id="ARBA00004141"/>
    </source>
</evidence>
<proteinExistence type="predicted"/>
<reference evidence="7 8" key="1">
    <citation type="submission" date="2018-06" db="EMBL/GenBank/DDBJ databases">
        <title>Genome analysis of cellulolytic fungus Trichoderma lentiforme CFAM-422.</title>
        <authorList>
            <person name="Steindorff A.S."/>
            <person name="Formighieri E.F."/>
            <person name="Midorikawa G.E.O."/>
            <person name="Tamietti M.S."/>
            <person name="Ramos E.Z."/>
            <person name="Silva A.S."/>
            <person name="Bon E.P.S."/>
            <person name="Mendes T.D."/>
            <person name="Damaso M.C.T."/>
            <person name="Favaro L.C.L."/>
        </authorList>
    </citation>
    <scope>NUCLEOTIDE SEQUENCE [LARGE SCALE GENOMIC DNA]</scope>
    <source>
        <strain evidence="7 8">CFAM-422</strain>
    </source>
</reference>
<keyword evidence="8" id="KW-1185">Reference proteome</keyword>
<keyword evidence="2 5" id="KW-0812">Transmembrane</keyword>
<keyword evidence="4 5" id="KW-0472">Membrane</keyword>
<dbReference type="Pfam" id="PF13813">
    <property type="entry name" value="MBOAT_2"/>
    <property type="match status" value="1"/>
</dbReference>
<evidence type="ECO:0000256" key="4">
    <source>
        <dbReference type="ARBA" id="ARBA00023136"/>
    </source>
</evidence>
<feature type="transmembrane region" description="Helical" evidence="5">
    <location>
        <begin position="68"/>
        <end position="90"/>
    </location>
</feature>
<feature type="transmembrane region" description="Helical" evidence="5">
    <location>
        <begin position="7"/>
        <end position="29"/>
    </location>
</feature>
<protein>
    <recommendedName>
        <fullName evidence="6">Wax synthase domain-containing protein</fullName>
    </recommendedName>
</protein>
<comment type="caution">
    <text evidence="7">The sequence shown here is derived from an EMBL/GenBank/DDBJ whole genome shotgun (WGS) entry which is preliminary data.</text>
</comment>
<feature type="transmembrane region" description="Helical" evidence="5">
    <location>
        <begin position="138"/>
        <end position="157"/>
    </location>
</feature>
<accession>A0A9P4X9D9</accession>
<evidence type="ECO:0000256" key="2">
    <source>
        <dbReference type="ARBA" id="ARBA00022692"/>
    </source>
</evidence>
<dbReference type="AlphaFoldDB" id="A0A9P4X9D9"/>
<keyword evidence="3 5" id="KW-1133">Transmembrane helix</keyword>
<name>A0A9P4X9D9_9HYPO</name>
<dbReference type="Proteomes" id="UP000801864">
    <property type="component" value="Unassembled WGS sequence"/>
</dbReference>
<sequence>MSVNWIWSSYAILSGAHGLLAILFVSLLGCDQPEEWPPLFGNITQAYSLRRFWGIFWHKLHTKPYDSFMSPLLSLRAFLMFFLSAICHALSNRAVHKKTHIVSEMHFFLLNYVLCLTETVGEWTTGHTLKLDWRLRRAVGYTWVLFVFICLVPGWRYPLVLDAVYSSPRQAV</sequence>
<feature type="domain" description="Wax synthase" evidence="6">
    <location>
        <begin position="36"/>
        <end position="110"/>
    </location>
</feature>
<evidence type="ECO:0000256" key="3">
    <source>
        <dbReference type="ARBA" id="ARBA00022989"/>
    </source>
</evidence>
<evidence type="ECO:0000313" key="8">
    <source>
        <dbReference type="Proteomes" id="UP000801864"/>
    </source>
</evidence>
<dbReference type="InterPro" id="IPR032805">
    <property type="entry name" value="Wax_synthase_dom"/>
</dbReference>
<organism evidence="7 8">
    <name type="scientific">Trichoderma lentiforme</name>
    <dbReference type="NCBI Taxonomy" id="1567552"/>
    <lineage>
        <taxon>Eukaryota</taxon>
        <taxon>Fungi</taxon>
        <taxon>Dikarya</taxon>
        <taxon>Ascomycota</taxon>
        <taxon>Pezizomycotina</taxon>
        <taxon>Sordariomycetes</taxon>
        <taxon>Hypocreomycetidae</taxon>
        <taxon>Hypocreales</taxon>
        <taxon>Hypocreaceae</taxon>
        <taxon>Trichoderma</taxon>
    </lineage>
</organism>
<evidence type="ECO:0000313" key="7">
    <source>
        <dbReference type="EMBL" id="KAF3067554.1"/>
    </source>
</evidence>
<evidence type="ECO:0000259" key="6">
    <source>
        <dbReference type="Pfam" id="PF13813"/>
    </source>
</evidence>
<comment type="subcellular location">
    <subcellularLocation>
        <location evidence="1">Membrane</location>
        <topology evidence="1">Multi-pass membrane protein</topology>
    </subcellularLocation>
</comment>